<accession>A0A2U2J219</accession>
<comment type="subcellular location">
    <subcellularLocation>
        <location evidence="2">Membrane</location>
        <topology evidence="2">Multi-pass membrane protein</topology>
    </subcellularLocation>
</comment>
<evidence type="ECO:0000256" key="1">
    <source>
        <dbReference type="ARBA" id="ARBA00004050"/>
    </source>
</evidence>
<evidence type="ECO:0000256" key="6">
    <source>
        <dbReference type="ARBA" id="ARBA00022692"/>
    </source>
</evidence>
<comment type="similarity">
    <text evidence="3">Belongs to the cytochrome b560 family.</text>
</comment>
<evidence type="ECO:0000256" key="5">
    <source>
        <dbReference type="ARBA" id="ARBA00022617"/>
    </source>
</evidence>
<comment type="function">
    <text evidence="1">Membrane-anchoring subunit of succinate dehydrogenase (SDH).</text>
</comment>
<dbReference type="PANTHER" id="PTHR10978">
    <property type="entry name" value="SUCCINATE DEHYDROGENASE CYTOCHROME B560 SUBUNIT"/>
    <property type="match status" value="1"/>
</dbReference>
<feature type="transmembrane region" description="Helical" evidence="13">
    <location>
        <begin position="106"/>
        <end position="126"/>
    </location>
</feature>
<comment type="subunit">
    <text evidence="11">Part of an enzyme complex containing four subunits: a flavoprotein, an iron-sulfur protein, plus two membrane-anchoring proteins, SdhC and SdhD. The complex can form homotrimers.</text>
</comment>
<dbReference type="AlphaFoldDB" id="A0A2U2J219"/>
<reference evidence="14 15" key="1">
    <citation type="submission" date="2018-05" db="EMBL/GenBank/DDBJ databases">
        <title>Genome of Sphingosinicella humi QZX222.</title>
        <authorList>
            <person name="Qiao Z."/>
            <person name="Wang G."/>
        </authorList>
    </citation>
    <scope>NUCLEOTIDE SEQUENCE [LARGE SCALE GENOMIC DNA]</scope>
    <source>
        <strain evidence="14 15">QZX222</strain>
    </source>
</reference>
<evidence type="ECO:0000256" key="7">
    <source>
        <dbReference type="ARBA" id="ARBA00022723"/>
    </source>
</evidence>
<dbReference type="InterPro" id="IPR034804">
    <property type="entry name" value="SQR/QFR_C/D"/>
</dbReference>
<feature type="transmembrane region" description="Helical" evidence="13">
    <location>
        <begin position="67"/>
        <end position="85"/>
    </location>
</feature>
<proteinExistence type="inferred from homology"/>
<organism evidence="14 15">
    <name type="scientific">Allosphingosinicella humi</name>
    <dbReference type="NCBI Taxonomy" id="2068657"/>
    <lineage>
        <taxon>Bacteria</taxon>
        <taxon>Pseudomonadati</taxon>
        <taxon>Pseudomonadota</taxon>
        <taxon>Alphaproteobacteria</taxon>
        <taxon>Sphingomonadales</taxon>
        <taxon>Sphingomonadaceae</taxon>
        <taxon>Allosphingosinicella</taxon>
    </lineage>
</organism>
<dbReference type="CDD" id="cd03499">
    <property type="entry name" value="SQR_TypeC_SdhC"/>
    <property type="match status" value="1"/>
</dbReference>
<evidence type="ECO:0000256" key="9">
    <source>
        <dbReference type="ARBA" id="ARBA00023004"/>
    </source>
</evidence>
<dbReference type="NCBIfam" id="TIGR02970">
    <property type="entry name" value="succ_dehyd_cytB"/>
    <property type="match status" value="1"/>
</dbReference>
<dbReference type="SUPFAM" id="SSF81343">
    <property type="entry name" value="Fumarate reductase respiratory complex transmembrane subunits"/>
    <property type="match status" value="1"/>
</dbReference>
<dbReference type="InterPro" id="IPR018495">
    <property type="entry name" value="Succ_DH_cyt_bsu_CS"/>
</dbReference>
<evidence type="ECO:0000313" key="14">
    <source>
        <dbReference type="EMBL" id="PWG02376.1"/>
    </source>
</evidence>
<dbReference type="PROSITE" id="PS01000">
    <property type="entry name" value="SDH_CYT_1"/>
    <property type="match status" value="1"/>
</dbReference>
<sequence length="131" mass="14307">MHRNPSRPLSPHLSIWRWGPHMLVSILHRVTGSGLAVVGGIVFTWWLAAAASGPEAYDSFVGHATSWYGVVVWIGLTWAFFQHTASGLRHFVLDMGAGYELGTNKFWANVTVAASVVLTALTWLYILGVSA</sequence>
<dbReference type="GO" id="GO:0046872">
    <property type="term" value="F:metal ion binding"/>
    <property type="evidence" value="ECO:0007669"/>
    <property type="project" value="UniProtKB-KW"/>
</dbReference>
<dbReference type="Gene3D" id="1.20.1300.10">
    <property type="entry name" value="Fumarate reductase/succinate dehydrogenase, transmembrane subunit"/>
    <property type="match status" value="1"/>
</dbReference>
<dbReference type="EMBL" id="QFFF01000001">
    <property type="protein sequence ID" value="PWG02376.1"/>
    <property type="molecule type" value="Genomic_DNA"/>
</dbReference>
<keyword evidence="8 13" id="KW-1133">Transmembrane helix</keyword>
<dbReference type="OrthoDB" id="9799441at2"/>
<dbReference type="GO" id="GO:0016020">
    <property type="term" value="C:membrane"/>
    <property type="evidence" value="ECO:0007669"/>
    <property type="project" value="UniProtKB-SubCell"/>
</dbReference>
<evidence type="ECO:0000256" key="3">
    <source>
        <dbReference type="ARBA" id="ARBA00007244"/>
    </source>
</evidence>
<gene>
    <name evidence="14" type="primary">sdhC</name>
    <name evidence="14" type="ORF">DF286_05480</name>
</gene>
<evidence type="ECO:0000313" key="15">
    <source>
        <dbReference type="Proteomes" id="UP000245916"/>
    </source>
</evidence>
<dbReference type="Pfam" id="PF01127">
    <property type="entry name" value="Sdh_cyt"/>
    <property type="match status" value="1"/>
</dbReference>
<keyword evidence="15" id="KW-1185">Reference proteome</keyword>
<comment type="caution">
    <text evidence="14">The sequence shown here is derived from an EMBL/GenBank/DDBJ whole genome shotgun (WGS) entry which is preliminary data.</text>
</comment>
<dbReference type="InterPro" id="IPR000701">
    <property type="entry name" value="SuccDH_FuR_B_TM-su"/>
</dbReference>
<name>A0A2U2J219_9SPHN</name>
<dbReference type="PIRSF" id="PIRSF000178">
    <property type="entry name" value="SDH_cyt_b560"/>
    <property type="match status" value="1"/>
</dbReference>
<keyword evidence="7 12" id="KW-0479">Metal-binding</keyword>
<evidence type="ECO:0000256" key="2">
    <source>
        <dbReference type="ARBA" id="ARBA00004141"/>
    </source>
</evidence>
<keyword evidence="10 13" id="KW-0472">Membrane</keyword>
<dbReference type="RefSeq" id="WP_109270515.1">
    <property type="nucleotide sequence ID" value="NZ_QFFF01000001.1"/>
</dbReference>
<evidence type="ECO:0000256" key="11">
    <source>
        <dbReference type="ARBA" id="ARBA00025912"/>
    </source>
</evidence>
<evidence type="ECO:0000256" key="12">
    <source>
        <dbReference type="PIRSR" id="PIRSR000178-1"/>
    </source>
</evidence>
<evidence type="ECO:0000256" key="10">
    <source>
        <dbReference type="ARBA" id="ARBA00023136"/>
    </source>
</evidence>
<feature type="transmembrane region" description="Helical" evidence="13">
    <location>
        <begin position="21"/>
        <end position="47"/>
    </location>
</feature>
<dbReference type="GO" id="GO:0009055">
    <property type="term" value="F:electron transfer activity"/>
    <property type="evidence" value="ECO:0007669"/>
    <property type="project" value="InterPro"/>
</dbReference>
<keyword evidence="5 12" id="KW-0349">Heme</keyword>
<evidence type="ECO:0000256" key="4">
    <source>
        <dbReference type="ARBA" id="ARBA00020076"/>
    </source>
</evidence>
<evidence type="ECO:0000256" key="13">
    <source>
        <dbReference type="SAM" id="Phobius"/>
    </source>
</evidence>
<dbReference type="GO" id="GO:0006099">
    <property type="term" value="P:tricarboxylic acid cycle"/>
    <property type="evidence" value="ECO:0007669"/>
    <property type="project" value="InterPro"/>
</dbReference>
<feature type="binding site" description="axial binding residue" evidence="12">
    <location>
        <position position="83"/>
    </location>
    <ligand>
        <name>heme</name>
        <dbReference type="ChEBI" id="CHEBI:30413"/>
        <note>ligand shared with second transmembrane subunit</note>
    </ligand>
    <ligandPart>
        <name>Fe</name>
        <dbReference type="ChEBI" id="CHEBI:18248"/>
    </ligandPart>
</feature>
<protein>
    <recommendedName>
        <fullName evidence="4">Succinate dehydrogenase cytochrome b556 subunit</fullName>
    </recommendedName>
</protein>
<dbReference type="PANTHER" id="PTHR10978:SF5">
    <property type="entry name" value="SUCCINATE DEHYDROGENASE CYTOCHROME B560 SUBUNIT, MITOCHONDRIAL"/>
    <property type="match status" value="1"/>
</dbReference>
<evidence type="ECO:0000256" key="8">
    <source>
        <dbReference type="ARBA" id="ARBA00022989"/>
    </source>
</evidence>
<comment type="cofactor">
    <cofactor evidence="12">
        <name>heme</name>
        <dbReference type="ChEBI" id="CHEBI:30413"/>
    </cofactor>
    <text evidence="12">The heme is bound between the two transmembrane subunits.</text>
</comment>
<keyword evidence="9 12" id="KW-0408">Iron</keyword>
<keyword evidence="6 13" id="KW-0812">Transmembrane</keyword>
<dbReference type="InterPro" id="IPR014314">
    <property type="entry name" value="Succ_DH_cytb556"/>
</dbReference>
<dbReference type="Proteomes" id="UP000245916">
    <property type="component" value="Unassembled WGS sequence"/>
</dbReference>